<organism evidence="2 3">
    <name type="scientific">Chryseobacterium geocarposphaerae</name>
    <dbReference type="NCBI Taxonomy" id="1416776"/>
    <lineage>
        <taxon>Bacteria</taxon>
        <taxon>Pseudomonadati</taxon>
        <taxon>Bacteroidota</taxon>
        <taxon>Flavobacteriia</taxon>
        <taxon>Flavobacteriales</taxon>
        <taxon>Weeksellaceae</taxon>
        <taxon>Chryseobacterium group</taxon>
        <taxon>Chryseobacterium</taxon>
    </lineage>
</organism>
<keyword evidence="1" id="KW-0472">Membrane</keyword>
<sequence length="40" mass="4912">MYYLEDFYQSVNFECILAYKLLLIRLLILNLVVFIYFISN</sequence>
<dbReference type="Proteomes" id="UP001184853">
    <property type="component" value="Unassembled WGS sequence"/>
</dbReference>
<keyword evidence="3" id="KW-1185">Reference proteome</keyword>
<name>A0ABU1L8Y3_9FLAO</name>
<comment type="caution">
    <text evidence="2">The sequence shown here is derived from an EMBL/GenBank/DDBJ whole genome shotgun (WGS) entry which is preliminary data.</text>
</comment>
<evidence type="ECO:0000256" key="1">
    <source>
        <dbReference type="SAM" id="Phobius"/>
    </source>
</evidence>
<protein>
    <submittedName>
        <fullName evidence="2">Uncharacterized protein</fullName>
    </submittedName>
</protein>
<evidence type="ECO:0000313" key="3">
    <source>
        <dbReference type="Proteomes" id="UP001184853"/>
    </source>
</evidence>
<evidence type="ECO:0000313" key="2">
    <source>
        <dbReference type="EMBL" id="MDR6403174.1"/>
    </source>
</evidence>
<proteinExistence type="predicted"/>
<keyword evidence="1" id="KW-1133">Transmembrane helix</keyword>
<keyword evidence="1" id="KW-0812">Transmembrane</keyword>
<feature type="transmembrane region" description="Helical" evidence="1">
    <location>
        <begin position="16"/>
        <end position="38"/>
    </location>
</feature>
<dbReference type="EMBL" id="JAVDQS010000001">
    <property type="protein sequence ID" value="MDR6403174.1"/>
    <property type="molecule type" value="Genomic_DNA"/>
</dbReference>
<reference evidence="2 3" key="1">
    <citation type="submission" date="2023-07" db="EMBL/GenBank/DDBJ databases">
        <title>Sorghum-associated microbial communities from plants grown in Nebraska, USA.</title>
        <authorList>
            <person name="Schachtman D."/>
        </authorList>
    </citation>
    <scope>NUCLEOTIDE SEQUENCE [LARGE SCALE GENOMIC DNA]</scope>
    <source>
        <strain evidence="2 3">DS1709</strain>
    </source>
</reference>
<gene>
    <name evidence="2" type="ORF">J2781_000078</name>
</gene>
<accession>A0ABU1L8Y3</accession>